<evidence type="ECO:0000256" key="2">
    <source>
        <dbReference type="SAM" id="SignalP"/>
    </source>
</evidence>
<sequence>MRKSAVPGAVLALALALAPAVPAGAAEDGTVYLAAGLRGANEVGVAGDPDGLATVVLRISGDEVAFAARWEGVGAPVDVQVAAGARGEPGADRLRLLGGPLPGSVRGVTGVVRAAPDLVAALLTDPAGHHADLRDAAHPRGAVRGRFHRLARPVDLNGVLNGPDQATLSARTPAPAPATTSGATTSGATASGATAEGTAAGDGQAAEAGQAVWWLRPGGAGVAYAAHWSGLTGPVTGGLVAREGVTRPAETTPTATTEAAGVTLFTGALPENVTGVAGVAPVAPGVARRLAADPARYAAVLRTAAGALVRARLSAGAEAHPRALTAPVLRGEQVYACTQQPSGAYALTQLGVAARLRRGVDHSYVTPAAGPPQWVAPDGSAVRGAVVTRTPNGDGVIPELVLDATQAGAPAGLLARATEILRLNTTGGAAPPGPCAPGAEVRVPYGADYVFLS</sequence>
<feature type="compositionally biased region" description="Low complexity" evidence="1">
    <location>
        <begin position="166"/>
        <end position="202"/>
    </location>
</feature>
<gene>
    <name evidence="4" type="ORF">MF672_027155</name>
</gene>
<proteinExistence type="predicted"/>
<protein>
    <submittedName>
        <fullName evidence="4">DUF3455 domain-containing protein</fullName>
    </submittedName>
</protein>
<feature type="domain" description="CHRD" evidence="3">
    <location>
        <begin position="31"/>
        <end position="149"/>
    </location>
</feature>
<feature type="region of interest" description="Disordered" evidence="1">
    <location>
        <begin position="161"/>
        <end position="202"/>
    </location>
</feature>
<name>A0ABT0FYT9_9ACTN</name>
<feature type="signal peptide" evidence="2">
    <location>
        <begin position="1"/>
        <end position="25"/>
    </location>
</feature>
<organism evidence="4 5">
    <name type="scientific">Actinomadura luzonensis</name>
    <dbReference type="NCBI Taxonomy" id="2805427"/>
    <lineage>
        <taxon>Bacteria</taxon>
        <taxon>Bacillati</taxon>
        <taxon>Actinomycetota</taxon>
        <taxon>Actinomycetes</taxon>
        <taxon>Streptosporangiales</taxon>
        <taxon>Thermomonosporaceae</taxon>
        <taxon>Actinomadura</taxon>
    </lineage>
</organism>
<evidence type="ECO:0000313" key="5">
    <source>
        <dbReference type="Proteomes" id="UP001317259"/>
    </source>
</evidence>
<dbReference type="Pfam" id="PF07452">
    <property type="entry name" value="CHRD"/>
    <property type="match status" value="1"/>
</dbReference>
<dbReference type="EMBL" id="JAKRKC020000001">
    <property type="protein sequence ID" value="MCK2217439.1"/>
    <property type="molecule type" value="Genomic_DNA"/>
</dbReference>
<evidence type="ECO:0000259" key="3">
    <source>
        <dbReference type="SMART" id="SM00754"/>
    </source>
</evidence>
<dbReference type="InterPro" id="IPR010895">
    <property type="entry name" value="CHRD"/>
</dbReference>
<evidence type="ECO:0000256" key="1">
    <source>
        <dbReference type="SAM" id="MobiDB-lite"/>
    </source>
</evidence>
<accession>A0ABT0FYT9</accession>
<keyword evidence="5" id="KW-1185">Reference proteome</keyword>
<dbReference type="Pfam" id="PF11937">
    <property type="entry name" value="DUF3455"/>
    <property type="match status" value="1"/>
</dbReference>
<dbReference type="Proteomes" id="UP001317259">
    <property type="component" value="Unassembled WGS sequence"/>
</dbReference>
<reference evidence="4 5" key="1">
    <citation type="submission" date="2022-04" db="EMBL/GenBank/DDBJ databases">
        <title>Genome draft of Actinomadura sp. ATCC 31491.</title>
        <authorList>
            <person name="Shi X."/>
            <person name="Du Y."/>
        </authorList>
    </citation>
    <scope>NUCLEOTIDE SEQUENCE [LARGE SCALE GENOMIC DNA]</scope>
    <source>
        <strain evidence="4 5">ATCC 31491</strain>
    </source>
</reference>
<feature type="chain" id="PRO_5047489526" evidence="2">
    <location>
        <begin position="26"/>
        <end position="453"/>
    </location>
</feature>
<evidence type="ECO:0000313" key="4">
    <source>
        <dbReference type="EMBL" id="MCK2217439.1"/>
    </source>
</evidence>
<keyword evidence="2" id="KW-0732">Signal</keyword>
<dbReference type="InterPro" id="IPR021851">
    <property type="entry name" value="DUF3455"/>
</dbReference>
<comment type="caution">
    <text evidence="4">The sequence shown here is derived from an EMBL/GenBank/DDBJ whole genome shotgun (WGS) entry which is preliminary data.</text>
</comment>
<dbReference type="SMART" id="SM00754">
    <property type="entry name" value="CHRD"/>
    <property type="match status" value="1"/>
</dbReference>